<keyword evidence="1" id="KW-0812">Transmembrane</keyword>
<name>A0AAE6NMH7_STRPT</name>
<dbReference type="AlphaFoldDB" id="A0AAE6NMH7"/>
<dbReference type="Proteomes" id="UP000325458">
    <property type="component" value="Chromosome"/>
</dbReference>
<accession>A0AAE6NMH7</accession>
<evidence type="ECO:0000313" key="3">
    <source>
        <dbReference type="Proteomes" id="UP000325458"/>
    </source>
</evidence>
<evidence type="ECO:0000313" key="2">
    <source>
        <dbReference type="EMBL" id="QEV55507.1"/>
    </source>
</evidence>
<proteinExistence type="predicted"/>
<keyword evidence="1" id="KW-1133">Transmembrane helix</keyword>
<protein>
    <submittedName>
        <fullName evidence="2">Uncharacterized protein</fullName>
    </submittedName>
</protein>
<dbReference type="RefSeq" id="WP_143658813.1">
    <property type="nucleotide sequence ID" value="NZ_BAABSS010000007.1"/>
</dbReference>
<dbReference type="KEGG" id="spla:CP981_31235"/>
<reference evidence="2 3" key="1">
    <citation type="submission" date="2017-09" db="EMBL/GenBank/DDBJ databases">
        <authorList>
            <person name="Lee N."/>
            <person name="Cho B.-K."/>
        </authorList>
    </citation>
    <scope>NUCLEOTIDE SEQUENCE [LARGE SCALE GENOMIC DNA]</scope>
    <source>
        <strain evidence="2 3">ATCC 23948</strain>
    </source>
</reference>
<dbReference type="GeneID" id="90927723"/>
<evidence type="ECO:0000256" key="1">
    <source>
        <dbReference type="SAM" id="Phobius"/>
    </source>
</evidence>
<feature type="transmembrane region" description="Helical" evidence="1">
    <location>
        <begin position="20"/>
        <end position="40"/>
    </location>
</feature>
<keyword evidence="1" id="KW-0472">Membrane</keyword>
<organism evidence="2 3">
    <name type="scientific">Streptomyces platensis</name>
    <dbReference type="NCBI Taxonomy" id="58346"/>
    <lineage>
        <taxon>Bacteria</taxon>
        <taxon>Bacillati</taxon>
        <taxon>Actinomycetota</taxon>
        <taxon>Actinomycetes</taxon>
        <taxon>Kitasatosporales</taxon>
        <taxon>Streptomycetaceae</taxon>
        <taxon>Streptomyces</taxon>
    </lineage>
</organism>
<dbReference type="EMBL" id="CP023691">
    <property type="protein sequence ID" value="QEV55507.1"/>
    <property type="molecule type" value="Genomic_DNA"/>
</dbReference>
<feature type="transmembrane region" description="Helical" evidence="1">
    <location>
        <begin position="47"/>
        <end position="67"/>
    </location>
</feature>
<sequence>MASLPGESPLRGKYGEPAEYVVQWLLPVGAAVLGVVLLVAGEVAADVLLLAGVGAVGFWFPRLAAAAEEARAVWARSLVCRQCPAVFPREDAVTV</sequence>
<gene>
    <name evidence="2" type="ORF">CP981_31235</name>
</gene>